<evidence type="ECO:0000313" key="2">
    <source>
        <dbReference type="EMBL" id="KKM75107.1"/>
    </source>
</evidence>
<sequence length="355" mass="41460">MSDLTDILDFLAKGTPWAFVIILIAIIIYFLINPGKVEKWSSLISKIFSFTSKKIEKHYISKDIEYKINSFGKDINDECEELVPYPTEVKFIKPSSFKKESVEHFEDKLIIFLKDRHNQDENFIKAALLSTEQTLIPNSRHYIEPMIMRSIDLQYVKNLIISKNRNKLNSYIDNVFAPELENSTIIESNIQVLERLSEQGIFTRILLQELKDFGMIFYPKSVSNSIVNESKDFFSVLRELAHKKHHEDVRLNFIGENIKIGFVLIGIPRKVYRKEGIDTSPYIQRILKYEEDGIKTLYLLGWSSKIDPTKKVSQEIDLMPDRFEKISESLYNVKLDNNKKIEAICVRYRVLVNTS</sequence>
<name>A0A0F9N0T2_9ZZZZ</name>
<comment type="caution">
    <text evidence="2">The sequence shown here is derived from an EMBL/GenBank/DDBJ whole genome shotgun (WGS) entry which is preliminary data.</text>
</comment>
<feature type="transmembrane region" description="Helical" evidence="1">
    <location>
        <begin position="14"/>
        <end position="32"/>
    </location>
</feature>
<organism evidence="2">
    <name type="scientific">marine sediment metagenome</name>
    <dbReference type="NCBI Taxonomy" id="412755"/>
    <lineage>
        <taxon>unclassified sequences</taxon>
        <taxon>metagenomes</taxon>
        <taxon>ecological metagenomes</taxon>
    </lineage>
</organism>
<proteinExistence type="predicted"/>
<keyword evidence="1" id="KW-1133">Transmembrane helix</keyword>
<gene>
    <name evidence="2" type="ORF">LCGC14_1393590</name>
</gene>
<protein>
    <submittedName>
        <fullName evidence="2">Uncharacterized protein</fullName>
    </submittedName>
</protein>
<evidence type="ECO:0000256" key="1">
    <source>
        <dbReference type="SAM" id="Phobius"/>
    </source>
</evidence>
<accession>A0A0F9N0T2</accession>
<reference evidence="2" key="1">
    <citation type="journal article" date="2015" name="Nature">
        <title>Complex archaea that bridge the gap between prokaryotes and eukaryotes.</title>
        <authorList>
            <person name="Spang A."/>
            <person name="Saw J.H."/>
            <person name="Jorgensen S.L."/>
            <person name="Zaremba-Niedzwiedzka K."/>
            <person name="Martijn J."/>
            <person name="Lind A.E."/>
            <person name="van Eijk R."/>
            <person name="Schleper C."/>
            <person name="Guy L."/>
            <person name="Ettema T.J."/>
        </authorList>
    </citation>
    <scope>NUCLEOTIDE SEQUENCE</scope>
</reference>
<dbReference type="EMBL" id="LAZR01009032">
    <property type="protein sequence ID" value="KKM75107.1"/>
    <property type="molecule type" value="Genomic_DNA"/>
</dbReference>
<dbReference type="AlphaFoldDB" id="A0A0F9N0T2"/>
<keyword evidence="1" id="KW-0472">Membrane</keyword>
<keyword evidence="1" id="KW-0812">Transmembrane</keyword>